<dbReference type="SMART" id="SM00184">
    <property type="entry name" value="RING"/>
    <property type="match status" value="1"/>
</dbReference>
<evidence type="ECO:0000256" key="1">
    <source>
        <dbReference type="ARBA" id="ARBA00022723"/>
    </source>
</evidence>
<reference evidence="8" key="1">
    <citation type="submission" date="2020-09" db="EMBL/GenBank/DDBJ databases">
        <title>Genome-Enabled Discovery of Anthraquinone Biosynthesis in Senna tora.</title>
        <authorList>
            <person name="Kang S.-H."/>
            <person name="Pandey R.P."/>
            <person name="Lee C.-M."/>
            <person name="Sim J.-S."/>
            <person name="Jeong J.-T."/>
            <person name="Choi B.-S."/>
            <person name="Jung M."/>
            <person name="Ginzburg D."/>
            <person name="Zhao K."/>
            <person name="Won S.Y."/>
            <person name="Oh T.-J."/>
            <person name="Yu Y."/>
            <person name="Kim N.-H."/>
            <person name="Lee O.R."/>
            <person name="Lee T.-H."/>
            <person name="Bashyal P."/>
            <person name="Kim T.-S."/>
            <person name="Lee W.-H."/>
            <person name="Kawkins C."/>
            <person name="Kim C.-K."/>
            <person name="Kim J.S."/>
            <person name="Ahn B.O."/>
            <person name="Rhee S.Y."/>
            <person name="Sohng J.K."/>
        </authorList>
    </citation>
    <scope>NUCLEOTIDE SEQUENCE</scope>
    <source>
        <tissue evidence="8">Leaf</tissue>
    </source>
</reference>
<dbReference type="InterPro" id="IPR001841">
    <property type="entry name" value="Znf_RING"/>
</dbReference>
<dbReference type="Gene3D" id="3.30.40.10">
    <property type="entry name" value="Zinc/RING finger domain, C3HC4 (zinc finger)"/>
    <property type="match status" value="1"/>
</dbReference>
<dbReference type="CDD" id="cd16454">
    <property type="entry name" value="RING-H2_PA-TM-RING"/>
    <property type="match status" value="1"/>
</dbReference>
<keyword evidence="2 4" id="KW-0863">Zinc-finger</keyword>
<dbReference type="FunFam" id="3.30.40.10:FF:000594">
    <property type="entry name" value="RING/U-box superfamily protein"/>
    <property type="match status" value="1"/>
</dbReference>
<accession>A0A835CC80</accession>
<name>A0A835CC80_9FABA</name>
<dbReference type="GO" id="GO:0006511">
    <property type="term" value="P:ubiquitin-dependent protein catabolic process"/>
    <property type="evidence" value="ECO:0007669"/>
    <property type="project" value="TreeGrafter"/>
</dbReference>
<feature type="transmembrane region" description="Helical" evidence="6">
    <location>
        <begin position="21"/>
        <end position="42"/>
    </location>
</feature>
<keyword evidence="3" id="KW-0862">Zinc</keyword>
<keyword evidence="1" id="KW-0479">Metal-binding</keyword>
<dbReference type="PANTHER" id="PTHR45931:SF25">
    <property type="entry name" value="E3 UBIQUITIN-PROTEIN LIGASE RLIM-LIKE ISOFORM X1"/>
    <property type="match status" value="1"/>
</dbReference>
<feature type="domain" description="RING-type" evidence="7">
    <location>
        <begin position="655"/>
        <end position="696"/>
    </location>
</feature>
<evidence type="ECO:0000256" key="6">
    <source>
        <dbReference type="SAM" id="Phobius"/>
    </source>
</evidence>
<feature type="region of interest" description="Disordered" evidence="5">
    <location>
        <begin position="504"/>
        <end position="566"/>
    </location>
</feature>
<evidence type="ECO:0000256" key="3">
    <source>
        <dbReference type="ARBA" id="ARBA00022833"/>
    </source>
</evidence>
<feature type="compositionally biased region" description="Polar residues" evidence="5">
    <location>
        <begin position="536"/>
        <end position="556"/>
    </location>
</feature>
<sequence length="700" mass="79166">MEVRGWYLRPDFLPDMRSRKVFIIIIVFRETLFVISTSTYMFSVIVDSYLASYINISSINVRLSLIYDSDDFYVEKDMEDMEIDQIVDVPDTPDRLNTRHGGRKYVCDPDNSNSGEMNSCIAPQKPRPLFAHLGLKDNATENKKEHKTSTGNSPIPCIPDSSSASSNTFVGKCKIESKTLPCSNISVDRGKSIDQSSNSQEKTEKQTSLPPHLLAAPRVRGQKRLVRNGCISPHNIAARAKQSAEQNIQRTNDVEQRHPGDALFLISSKDIDTLYLVVALFSNLTWVLYLFILGSKGFGCFCTRDAGLSLCTPMVNDEDANGTSNAIRSSLESFGGSGGWRTTRNRRNMDQPLHDVTGHHSRRGNDSESFIGTQYRNRVDRRNIGSSQSSKDVPYPLENLASHATSLIIPDAEHSVLDTEIVELFPETTYTNRVSNNLDDMNNDDSDARARQVEADERLARELQDQLYHEEYFGGGEQIDEHFAWELQHEEDLLHTSIENHHISHPRWLSREPSNRQLRSRSHRSPTNRRRAGPNVSLSNRASQVRSRILNRSSTAAPMRGRPTTARGSRIRFPVEMDFDMRLDILEALEEAVGDISDMGVSDDIFHAHRDFNENDYEMLLALDENNHQHAGASNNQINSLPQSIIQTDNFQEVCAICLEIPVMGETIRHLPCLHKFHKDCIDPWLHRRTSCPVCKSSIA</sequence>
<evidence type="ECO:0000259" key="7">
    <source>
        <dbReference type="PROSITE" id="PS50089"/>
    </source>
</evidence>
<dbReference type="AlphaFoldDB" id="A0A835CC80"/>
<feature type="region of interest" description="Disordered" evidence="5">
    <location>
        <begin position="186"/>
        <end position="210"/>
    </location>
</feature>
<dbReference type="EMBL" id="JAAIUW010000003">
    <property type="protein sequence ID" value="KAF7837344.1"/>
    <property type="molecule type" value="Genomic_DNA"/>
</dbReference>
<dbReference type="GO" id="GO:0061630">
    <property type="term" value="F:ubiquitin protein ligase activity"/>
    <property type="evidence" value="ECO:0007669"/>
    <property type="project" value="TreeGrafter"/>
</dbReference>
<dbReference type="PANTHER" id="PTHR45931">
    <property type="entry name" value="SI:CH211-59O9.10"/>
    <property type="match status" value="1"/>
</dbReference>
<dbReference type="Proteomes" id="UP000634136">
    <property type="component" value="Unassembled WGS sequence"/>
</dbReference>
<evidence type="ECO:0000313" key="9">
    <source>
        <dbReference type="Proteomes" id="UP000634136"/>
    </source>
</evidence>
<protein>
    <submittedName>
        <fullName evidence="8">E3 ubiquitin-protein ligase SDIR1</fullName>
    </submittedName>
</protein>
<keyword evidence="9" id="KW-1185">Reference proteome</keyword>
<proteinExistence type="predicted"/>
<evidence type="ECO:0000256" key="4">
    <source>
        <dbReference type="PROSITE-ProRule" id="PRU00175"/>
    </source>
</evidence>
<evidence type="ECO:0000256" key="2">
    <source>
        <dbReference type="ARBA" id="ARBA00022771"/>
    </source>
</evidence>
<feature type="compositionally biased region" description="Basic residues" evidence="5">
    <location>
        <begin position="518"/>
        <end position="532"/>
    </location>
</feature>
<evidence type="ECO:0000313" key="8">
    <source>
        <dbReference type="EMBL" id="KAF7837344.1"/>
    </source>
</evidence>
<comment type="caution">
    <text evidence="8">The sequence shown here is derived from an EMBL/GenBank/DDBJ whole genome shotgun (WGS) entry which is preliminary data.</text>
</comment>
<dbReference type="InterPro" id="IPR013083">
    <property type="entry name" value="Znf_RING/FYVE/PHD"/>
</dbReference>
<dbReference type="InterPro" id="IPR051834">
    <property type="entry name" value="RING_finger_E3_ligase"/>
</dbReference>
<keyword evidence="6" id="KW-0472">Membrane</keyword>
<dbReference type="GO" id="GO:0008270">
    <property type="term" value="F:zinc ion binding"/>
    <property type="evidence" value="ECO:0007669"/>
    <property type="project" value="UniProtKB-KW"/>
</dbReference>
<feature type="region of interest" description="Disordered" evidence="5">
    <location>
        <begin position="141"/>
        <end position="163"/>
    </location>
</feature>
<evidence type="ECO:0000256" key="5">
    <source>
        <dbReference type="SAM" id="MobiDB-lite"/>
    </source>
</evidence>
<gene>
    <name evidence="8" type="ORF">G2W53_005826</name>
</gene>
<dbReference type="OrthoDB" id="8062037at2759"/>
<dbReference type="Pfam" id="PF13639">
    <property type="entry name" value="zf-RING_2"/>
    <property type="match status" value="1"/>
</dbReference>
<dbReference type="GO" id="GO:0005634">
    <property type="term" value="C:nucleus"/>
    <property type="evidence" value="ECO:0007669"/>
    <property type="project" value="TreeGrafter"/>
</dbReference>
<feature type="compositionally biased region" description="Basic and acidic residues" evidence="5">
    <location>
        <begin position="347"/>
        <end position="366"/>
    </location>
</feature>
<feature type="region of interest" description="Disordered" evidence="5">
    <location>
        <begin position="335"/>
        <end position="372"/>
    </location>
</feature>
<dbReference type="PROSITE" id="PS50089">
    <property type="entry name" value="ZF_RING_2"/>
    <property type="match status" value="1"/>
</dbReference>
<organism evidence="8 9">
    <name type="scientific">Senna tora</name>
    <dbReference type="NCBI Taxonomy" id="362788"/>
    <lineage>
        <taxon>Eukaryota</taxon>
        <taxon>Viridiplantae</taxon>
        <taxon>Streptophyta</taxon>
        <taxon>Embryophyta</taxon>
        <taxon>Tracheophyta</taxon>
        <taxon>Spermatophyta</taxon>
        <taxon>Magnoliopsida</taxon>
        <taxon>eudicotyledons</taxon>
        <taxon>Gunneridae</taxon>
        <taxon>Pentapetalae</taxon>
        <taxon>rosids</taxon>
        <taxon>fabids</taxon>
        <taxon>Fabales</taxon>
        <taxon>Fabaceae</taxon>
        <taxon>Caesalpinioideae</taxon>
        <taxon>Cassia clade</taxon>
        <taxon>Senna</taxon>
    </lineage>
</organism>
<dbReference type="SUPFAM" id="SSF57850">
    <property type="entry name" value="RING/U-box"/>
    <property type="match status" value="1"/>
</dbReference>
<keyword evidence="6" id="KW-1133">Transmembrane helix</keyword>
<keyword evidence="6" id="KW-0812">Transmembrane</keyword>